<dbReference type="Gene3D" id="6.10.140.1330">
    <property type="match status" value="1"/>
</dbReference>
<gene>
    <name evidence="14" type="primary">NHX2_0</name>
    <name evidence="14" type="ORF">Zm00014a_027832</name>
</gene>
<feature type="transmembrane region" description="Helical" evidence="11">
    <location>
        <begin position="512"/>
        <end position="529"/>
    </location>
</feature>
<dbReference type="Gene3D" id="3.60.10.10">
    <property type="entry name" value="Endonuclease/exonuclease/phosphatase"/>
    <property type="match status" value="1"/>
</dbReference>
<feature type="binding site" evidence="9">
    <location>
        <begin position="151"/>
        <end position="158"/>
    </location>
    <ligand>
        <name>ATP</name>
        <dbReference type="ChEBI" id="CHEBI:30616"/>
    </ligand>
</feature>
<evidence type="ECO:0000256" key="9">
    <source>
        <dbReference type="PROSITE-ProRule" id="PRU00283"/>
    </source>
</evidence>
<keyword evidence="7 9" id="KW-0505">Motor protein</keyword>
<evidence type="ECO:0000256" key="4">
    <source>
        <dbReference type="ARBA" id="ARBA00022701"/>
    </source>
</evidence>
<feature type="transmembrane region" description="Helical" evidence="11">
    <location>
        <begin position="778"/>
        <end position="799"/>
    </location>
</feature>
<keyword evidence="9" id="KW-0067">ATP-binding</keyword>
<dbReference type="PROSITE" id="PS50067">
    <property type="entry name" value="KINESIN_MOTOR_2"/>
    <property type="match status" value="1"/>
</dbReference>
<keyword evidence="8" id="KW-0371">Homeobox</keyword>
<feature type="region of interest" description="Disordered" evidence="10">
    <location>
        <begin position="1999"/>
        <end position="2033"/>
    </location>
</feature>
<dbReference type="InterPro" id="IPR057287">
    <property type="entry name" value="Ndx_N"/>
</dbReference>
<dbReference type="GO" id="GO:0003777">
    <property type="term" value="F:microtubule motor activity"/>
    <property type="evidence" value="ECO:0007669"/>
    <property type="project" value="InterPro"/>
</dbReference>
<feature type="transmembrane region" description="Helical" evidence="11">
    <location>
        <begin position="811"/>
        <end position="831"/>
    </location>
</feature>
<dbReference type="InterPro" id="IPR056559">
    <property type="entry name" value="NDX_C"/>
</dbReference>
<evidence type="ECO:0000313" key="14">
    <source>
        <dbReference type="EMBL" id="PWZ26395.1"/>
    </source>
</evidence>
<name>A0A3L6EZY5_MAIZE</name>
<evidence type="ECO:0000256" key="3">
    <source>
        <dbReference type="ARBA" id="ARBA00022692"/>
    </source>
</evidence>
<dbReference type="Pfam" id="PF24426">
    <property type="entry name" value="HTH_NDX"/>
    <property type="match status" value="1"/>
</dbReference>
<feature type="compositionally biased region" description="Low complexity" evidence="10">
    <location>
        <begin position="1871"/>
        <end position="1885"/>
    </location>
</feature>
<feature type="region of interest" description="Disordered" evidence="10">
    <location>
        <begin position="1871"/>
        <end position="1940"/>
    </location>
</feature>
<dbReference type="GO" id="GO:0005874">
    <property type="term" value="C:microtubule"/>
    <property type="evidence" value="ECO:0007669"/>
    <property type="project" value="UniProtKB-KW"/>
</dbReference>
<dbReference type="GO" id="GO:0016020">
    <property type="term" value="C:membrane"/>
    <property type="evidence" value="ECO:0007669"/>
    <property type="project" value="UniProtKB-SubCell"/>
</dbReference>
<dbReference type="PRINTS" id="PR00380">
    <property type="entry name" value="KINESINHEAVY"/>
</dbReference>
<evidence type="ECO:0000259" key="12">
    <source>
        <dbReference type="PROSITE" id="PS50067"/>
    </source>
</evidence>
<comment type="similarity">
    <text evidence="9">Belongs to the TRAFAC class myosin-kinesin ATPase superfamily. Kinesin family.</text>
</comment>
<dbReference type="InterPro" id="IPR006153">
    <property type="entry name" value="Cation/H_exchanger_TM"/>
</dbReference>
<dbReference type="InterPro" id="IPR056560">
    <property type="entry name" value="HTH_NDX"/>
</dbReference>
<feature type="transmembrane region" description="Helical" evidence="11">
    <location>
        <begin position="603"/>
        <end position="626"/>
    </location>
</feature>
<dbReference type="CDD" id="cd00086">
    <property type="entry name" value="homeodomain"/>
    <property type="match status" value="1"/>
</dbReference>
<dbReference type="PANTHER" id="PTHR35743">
    <property type="entry name" value="NODULIN HOMEOBOX"/>
    <property type="match status" value="1"/>
</dbReference>
<dbReference type="InterPro" id="IPR036961">
    <property type="entry name" value="Kinesin_motor_dom_sf"/>
</dbReference>
<dbReference type="EMBL" id="NCVQ01000005">
    <property type="protein sequence ID" value="PWZ26395.1"/>
    <property type="molecule type" value="Genomic_DNA"/>
</dbReference>
<dbReference type="PROSITE" id="PS50071">
    <property type="entry name" value="HOMEOBOX_2"/>
    <property type="match status" value="1"/>
</dbReference>
<dbReference type="InterPro" id="IPR039325">
    <property type="entry name" value="NDX"/>
</dbReference>
<dbReference type="SMART" id="SM00389">
    <property type="entry name" value="HOX"/>
    <property type="match status" value="1"/>
</dbReference>
<evidence type="ECO:0000256" key="1">
    <source>
        <dbReference type="ARBA" id="ARBA00004123"/>
    </source>
</evidence>
<keyword evidence="9" id="KW-0547">Nucleotide-binding</keyword>
<dbReference type="Pfam" id="PF25246">
    <property type="entry name" value="Nodulin_N"/>
    <property type="match status" value="2"/>
</dbReference>
<keyword evidence="8" id="KW-0238">DNA-binding</keyword>
<dbReference type="GO" id="GO:0005524">
    <property type="term" value="F:ATP binding"/>
    <property type="evidence" value="ECO:0007669"/>
    <property type="project" value="UniProtKB-UniRule"/>
</dbReference>
<dbReference type="InterPro" id="IPR027417">
    <property type="entry name" value="P-loop_NTPase"/>
</dbReference>
<keyword evidence="6 11" id="KW-0472">Membrane</keyword>
<keyword evidence="4" id="KW-0493">Microtubule</keyword>
<protein>
    <submittedName>
        <fullName evidence="14">Sodium/hydrogen exchanger 2</fullName>
    </submittedName>
</protein>
<comment type="caution">
    <text evidence="14">The sequence shown here is derived from an EMBL/GenBank/DDBJ whole genome shotgun (WGS) entry which is preliminary data.</text>
</comment>
<dbReference type="GO" id="GO:0005634">
    <property type="term" value="C:nucleus"/>
    <property type="evidence" value="ECO:0007669"/>
    <property type="project" value="UniProtKB-SubCell"/>
</dbReference>
<dbReference type="Pfam" id="PF00225">
    <property type="entry name" value="Kinesin"/>
    <property type="match status" value="2"/>
</dbReference>
<sequence>MKKETMEGHVPLPLPLLPDGETAVGYSKDAASSSSAALSPLQEEISSLRSRQRRVDRRRREALDRLVDLKGSVRVFCRVRPLAHTNSLHAQSSPVTVEQERITVKAAGIKREFGADRVFGQESTQEDVFEEVKPILRSALDGHNVCILAYGQTGTGKTYTMEGTDGNKLGVVPRAIQELFSRASEDGSCAYSFSMSMLEVYLGSLRDLLAAPRHPLFRRTECKAAACSSSLSILATKGGAVEVEGLTDVSTPDLKNASQWYRRGRRARSTAWTNVNDASSRSHCERLLKTGASGLTMDEGKAINLSLSALGDVIAALRRKRPHVPYRNSKLTQILSDSLGDGSKVVMVVHVSLSEDDVGETVCSLNLAKRARSIESNREIPQDLKTLKQKRLAELDREIRAAEEELKPPHFMSSTVCSRQRRCAGGHSVGNGKPRLTTVSVNRYPPPAAELSGSQNAAARASRSAAVALSSGVPKLRCLPVNKSDQGLGTGAVILFASSGKHSRVLVFSEDLFFIYLLPPIIFNAGFQVKKKQFFRNFITITLFGAVGTLISFTVISLGALGLISRLNIGALELGDYLALGAIFSATDSVCTLQVLSQDETPFLYSLVFGEGVVNDATSVVLFNAIQNFDPGNISSAKLLNFIGSFLYLFGSSTILGVASGLLSAYTIKKLYFGRHSTDREVSIMMLMAYLSYMLAELLDLSGILTVFFCGIVMSHYTWHNVTESSRVTTNPVKSIALSSTILALVLVSRAAFVFPLSFVSNLTKKTPNGKISFRQQVIVWWAGLMRGAVSIALAYNKFTRSGHTQQPSNAIMITSTISVVLFSTIVFGLLTKPLIRLLIPSRHLSREPSALSEPSSPKSFFEQLAANSPGHPDLENGISLRRPASLRFLLMIDMVSAVEELSGLTSKELNEMLKESDNFVLQSKAEGGGPKQTLVDMEKLVSSLPLHLIAVCLELRQGPDLTYVLRGIRFLHSLSDLASRHTRLEQVLLDDVKLSEQVMDLIFFLLSILAEQKKENNVGASPLVHASLVAASLHLLTSYFSSQWHELVHILLAHPKTKWKGQKAKEVEGTGFKLWYTGTATNKNGVGVLIDKSLKDGVVDVKRAGDRIILVKLVIGDLVLNVISAYAPQVGLNENSKREFWEGLEDMVSSVPVGEKLFIGGDLNGHVGTSSTSFEGVHGGFGFGTRNQEGEEILNFALAYDMFIANTFFRKRTSHLVTFSSGQHTSQIDFVLLRKEDRHACLDCKVIPGECVVTQHKLVAADFRFKIRLQRNKHNKVTRTKWWKLKGDVAQTFKERVIEEGPWAEEGDSNIMWRKMAMCIRKIASEEFGLSQGNRREVKDTWWWNEDVQKAIKEKIATNAYIMTKMRMLRWICGHTRRDRVRNDDIRERVGVAPIEEKLMQHRLRWFGHIQRRPEEAPVHIGIIRRPENVKRGRGRPTLTWTEAVKRDLKEWNIDKELAVDRKGWKCAIHELSRNGGILSLSHTILKLAVPECLKQSTDLVASISRLKAKILSILLQLCEAESVSYLDEVATNSNSMRLGQTLALEVLNLLKIAFGKKKYITSDSHDKVKIYPMGSMLISALRLVDVFSDDSNFRSSFLTNTVPFLTQILATPHGEFVSSWCSVNLPAIEEDASLDYDPFVASEVALLASNNVLTEAKADYSCPFRPSLPSVAYAQTRTSCVVKIIANLHVFIPNICEEQERDLFLQNFQKYLVSGSSKLSADQPASSDFDATKVCRNLGSLSDYAKTLVPNLLNGEDLLLLSDFSDKLQSWCKSQVAVKVVQNDIPLESMEDMHPMQQPLPTRASTPDSKMNNFPKDVQNMEVSAPIPPINREGNDKDETPKNTVSRNGGFLQNAVGQDLVHLGVARTASGGSSAVTSVVSTGHQRSKMDLDPASGSVDNFKTPELTKENGLQGDDKGESSVYDERQPKRRKRNIMNSEQIDELEKALVDEPEMHRNPVLLQGWSEKLSLQGPEITSSQLKNWLNNRKAKLARIAKERGTFEGDNADKPSTPHPGESSESAGEDNYIPPARVMTAPSKGRLVSPDGNEKTSQAELSPNTMLIRPFTRSFSLEPGRLVSLVDSDGKEVGRGKIFQAPGKSPAPVESRICTVDVTELRTEKWRELPHPSEASGRTFQEAEARNGGIMRVSWDSGRLLPVV</sequence>
<feature type="compositionally biased region" description="Basic and acidic residues" evidence="10">
    <location>
        <begin position="1999"/>
        <end position="2009"/>
    </location>
</feature>
<feature type="transmembrane region" description="Helical" evidence="11">
    <location>
        <begin position="541"/>
        <end position="565"/>
    </location>
</feature>
<feature type="transmembrane region" description="Helical" evidence="11">
    <location>
        <begin position="689"/>
        <end position="716"/>
    </location>
</feature>
<keyword evidence="5 11" id="KW-1133">Transmembrane helix</keyword>
<evidence type="ECO:0000256" key="10">
    <source>
        <dbReference type="SAM" id="MobiDB-lite"/>
    </source>
</evidence>
<feature type="domain" description="Kinesin motor" evidence="12">
    <location>
        <begin position="72"/>
        <end position="374"/>
    </location>
</feature>
<dbReference type="ExpressionAtlas" id="A0A3L6EZY5">
    <property type="expression patterns" value="baseline and differential"/>
</dbReference>
<dbReference type="Pfam" id="PF24679">
    <property type="entry name" value="Nodulin_C"/>
    <property type="match status" value="1"/>
</dbReference>
<dbReference type="InterPro" id="IPR001356">
    <property type="entry name" value="HD"/>
</dbReference>
<evidence type="ECO:0000256" key="2">
    <source>
        <dbReference type="ARBA" id="ARBA00004141"/>
    </source>
</evidence>
<dbReference type="SUPFAM" id="SSF56219">
    <property type="entry name" value="DNase I-like"/>
    <property type="match status" value="1"/>
</dbReference>
<reference evidence="14" key="1">
    <citation type="journal article" date="2018" name="Nat. Genet.">
        <title>Extensive intraspecific gene order and gene structural variations between Mo17 and other maize genomes.</title>
        <authorList>
            <person name="Sun S."/>
            <person name="Zhou Y."/>
            <person name="Chen J."/>
            <person name="Shi J."/>
            <person name="Zhao H."/>
            <person name="Zhao H."/>
            <person name="Song W."/>
            <person name="Zhang M."/>
            <person name="Cui Y."/>
            <person name="Dong X."/>
            <person name="Liu H."/>
            <person name="Ma X."/>
            <person name="Jiao Y."/>
            <person name="Wang B."/>
            <person name="Wei X."/>
            <person name="Stein J.C."/>
            <person name="Glaubitz J.C."/>
            <person name="Lu F."/>
            <person name="Yu G."/>
            <person name="Liang C."/>
            <person name="Fengler K."/>
            <person name="Li B."/>
            <person name="Rafalski A."/>
            <person name="Schnable P.S."/>
            <person name="Ware D.H."/>
            <person name="Buckler E.S."/>
            <person name="Lai J."/>
        </authorList>
    </citation>
    <scope>NUCLEOTIDE SEQUENCE [LARGE SCALE GENOMIC DNA]</scope>
    <source>
        <tissue evidence="14">Seedling</tissue>
    </source>
</reference>
<feature type="transmembrane region" description="Helical" evidence="11">
    <location>
        <begin position="736"/>
        <end position="757"/>
    </location>
</feature>
<accession>A0A3L6EZY5</accession>
<evidence type="ECO:0000256" key="5">
    <source>
        <dbReference type="ARBA" id="ARBA00022989"/>
    </source>
</evidence>
<dbReference type="GO" id="GO:0009908">
    <property type="term" value="P:flower development"/>
    <property type="evidence" value="ECO:0007669"/>
    <property type="project" value="InterPro"/>
</dbReference>
<feature type="DNA-binding region" description="Homeobox" evidence="8">
    <location>
        <begin position="1931"/>
        <end position="1997"/>
    </location>
</feature>
<evidence type="ECO:0000256" key="6">
    <source>
        <dbReference type="ARBA" id="ARBA00023136"/>
    </source>
</evidence>
<dbReference type="Proteomes" id="UP000251960">
    <property type="component" value="Chromosome 4"/>
</dbReference>
<keyword evidence="3 11" id="KW-0812">Transmembrane</keyword>
<evidence type="ECO:0000256" key="11">
    <source>
        <dbReference type="SAM" id="Phobius"/>
    </source>
</evidence>
<dbReference type="GO" id="GO:1902600">
    <property type="term" value="P:proton transmembrane transport"/>
    <property type="evidence" value="ECO:0007669"/>
    <property type="project" value="InterPro"/>
</dbReference>
<proteinExistence type="inferred from homology"/>
<dbReference type="InterPro" id="IPR036691">
    <property type="entry name" value="Endo/exonu/phosph_ase_sf"/>
</dbReference>
<dbReference type="SUPFAM" id="SSF52540">
    <property type="entry name" value="P-loop containing nucleoside triphosphate hydrolases"/>
    <property type="match status" value="1"/>
</dbReference>
<comment type="subcellular location">
    <subcellularLocation>
        <location evidence="2">Membrane</location>
        <topology evidence="2">Multi-pass membrane protein</topology>
    </subcellularLocation>
    <subcellularLocation>
        <location evidence="1 8">Nucleus</location>
    </subcellularLocation>
</comment>
<dbReference type="GO" id="GO:0015297">
    <property type="term" value="F:antiporter activity"/>
    <property type="evidence" value="ECO:0007669"/>
    <property type="project" value="InterPro"/>
</dbReference>
<dbReference type="PANTHER" id="PTHR35743:SF1">
    <property type="entry name" value="NODULIN HOMEOBOX"/>
    <property type="match status" value="1"/>
</dbReference>
<dbReference type="InterPro" id="IPR001752">
    <property type="entry name" value="Kinesin_motor_dom"/>
</dbReference>
<dbReference type="Pfam" id="PF00999">
    <property type="entry name" value="Na_H_Exchanger"/>
    <property type="match status" value="2"/>
</dbReference>
<dbReference type="SMART" id="SM00129">
    <property type="entry name" value="KISc"/>
    <property type="match status" value="1"/>
</dbReference>
<evidence type="ECO:0000259" key="13">
    <source>
        <dbReference type="PROSITE" id="PS50071"/>
    </source>
</evidence>
<keyword evidence="8" id="KW-0539">Nucleus</keyword>
<dbReference type="GO" id="GO:0007018">
    <property type="term" value="P:microtubule-based movement"/>
    <property type="evidence" value="ECO:0007669"/>
    <property type="project" value="InterPro"/>
</dbReference>
<dbReference type="Gene3D" id="3.40.850.10">
    <property type="entry name" value="Kinesin motor domain"/>
    <property type="match status" value="2"/>
</dbReference>
<feature type="compositionally biased region" description="Basic and acidic residues" evidence="10">
    <location>
        <begin position="1916"/>
        <end position="1929"/>
    </location>
</feature>
<dbReference type="GO" id="GO:0003697">
    <property type="term" value="F:single-stranded DNA binding"/>
    <property type="evidence" value="ECO:0007669"/>
    <property type="project" value="InterPro"/>
</dbReference>
<evidence type="ECO:0000256" key="7">
    <source>
        <dbReference type="ARBA" id="ARBA00023175"/>
    </source>
</evidence>
<dbReference type="GO" id="GO:0008017">
    <property type="term" value="F:microtubule binding"/>
    <property type="evidence" value="ECO:0007669"/>
    <property type="project" value="InterPro"/>
</dbReference>
<feature type="domain" description="Homeobox" evidence="13">
    <location>
        <begin position="1929"/>
        <end position="1996"/>
    </location>
</feature>
<feature type="region of interest" description="Disordered" evidence="10">
    <location>
        <begin position="1"/>
        <end position="54"/>
    </location>
</feature>
<dbReference type="CDD" id="cd09076">
    <property type="entry name" value="L1-EN"/>
    <property type="match status" value="1"/>
</dbReference>
<feature type="region of interest" description="Disordered" evidence="10">
    <location>
        <begin position="1824"/>
        <end position="1852"/>
    </location>
</feature>
<organism evidence="14">
    <name type="scientific">Zea mays</name>
    <name type="common">Maize</name>
    <dbReference type="NCBI Taxonomy" id="4577"/>
    <lineage>
        <taxon>Eukaryota</taxon>
        <taxon>Viridiplantae</taxon>
        <taxon>Streptophyta</taxon>
        <taxon>Embryophyta</taxon>
        <taxon>Tracheophyta</taxon>
        <taxon>Spermatophyta</taxon>
        <taxon>Magnoliopsida</taxon>
        <taxon>Liliopsida</taxon>
        <taxon>Poales</taxon>
        <taxon>Poaceae</taxon>
        <taxon>PACMAD clade</taxon>
        <taxon>Panicoideae</taxon>
        <taxon>Andropogonodae</taxon>
        <taxon>Andropogoneae</taxon>
        <taxon>Tripsacinae</taxon>
        <taxon>Zea</taxon>
    </lineage>
</organism>
<evidence type="ECO:0000256" key="8">
    <source>
        <dbReference type="PROSITE-ProRule" id="PRU00108"/>
    </source>
</evidence>
<feature type="transmembrane region" description="Helical" evidence="11">
    <location>
        <begin position="646"/>
        <end position="668"/>
    </location>
</feature>